<gene>
    <name evidence="2" type="ORF">G1C95_1447</name>
</gene>
<organism evidence="2 3">
    <name type="scientific">Bifidobacterium oedipodis</name>
    <dbReference type="NCBI Taxonomy" id="2675322"/>
    <lineage>
        <taxon>Bacteria</taxon>
        <taxon>Bacillati</taxon>
        <taxon>Actinomycetota</taxon>
        <taxon>Actinomycetes</taxon>
        <taxon>Bifidobacteriales</taxon>
        <taxon>Bifidobacteriaceae</taxon>
        <taxon>Bifidobacterium</taxon>
    </lineage>
</organism>
<evidence type="ECO:0000313" key="3">
    <source>
        <dbReference type="Proteomes" id="UP000532194"/>
    </source>
</evidence>
<dbReference type="InterPro" id="IPR001849">
    <property type="entry name" value="PH_domain"/>
</dbReference>
<proteinExistence type="predicted"/>
<evidence type="ECO:0000313" key="2">
    <source>
        <dbReference type="EMBL" id="NMM94260.1"/>
    </source>
</evidence>
<dbReference type="AlphaFoldDB" id="A0A7Y0HRN0"/>
<evidence type="ECO:0000259" key="1">
    <source>
        <dbReference type="PROSITE" id="PS50003"/>
    </source>
</evidence>
<reference evidence="2 3" key="1">
    <citation type="submission" date="2020-02" db="EMBL/GenBank/DDBJ databases">
        <title>Characterization of phylogenetic diversity of novel bifidobacterial species isolated in Czech ZOOs.</title>
        <authorList>
            <person name="Lugli G.A."/>
            <person name="Vera N.B."/>
            <person name="Ventura M."/>
        </authorList>
    </citation>
    <scope>NUCLEOTIDE SEQUENCE [LARGE SCALE GENOMIC DNA]</scope>
    <source>
        <strain evidence="2 3">DSM 109957</strain>
    </source>
</reference>
<comment type="caution">
    <text evidence="2">The sequence shown here is derived from an EMBL/GenBank/DDBJ whole genome shotgun (WGS) entry which is preliminary data.</text>
</comment>
<protein>
    <recommendedName>
        <fullName evidence="1">PH domain-containing protein</fullName>
    </recommendedName>
</protein>
<dbReference type="EMBL" id="JAAIII010000004">
    <property type="protein sequence ID" value="NMM94260.1"/>
    <property type="molecule type" value="Genomic_DNA"/>
</dbReference>
<sequence length="206" mass="23051">MTDYQLQYDEGVTLESENSEFRRSDDRTLHSTHLVLTNKNLLYVREKIRMFGANEVYIDRYPLRDIKVIDGKAQIRLTKHGDCQAFAISMRSGEVTFYLYNTGSFKPRKEAIRWTNAISMAVTGKPLHESTPEKAAIPGVGFLAETIKGTIDTFKEAWGGTDTPDSPQVSAVADMVSAKCTGCRAPLSGVKGQRVQCRYCDTEQVL</sequence>
<accession>A0A7Y0HRN0</accession>
<dbReference type="Proteomes" id="UP000532194">
    <property type="component" value="Unassembled WGS sequence"/>
</dbReference>
<keyword evidence="3" id="KW-1185">Reference proteome</keyword>
<dbReference type="RefSeq" id="WP_169172301.1">
    <property type="nucleotide sequence ID" value="NZ_JAAIII010000004.1"/>
</dbReference>
<feature type="domain" description="PH" evidence="1">
    <location>
        <begin position="13"/>
        <end position="123"/>
    </location>
</feature>
<name>A0A7Y0HRN0_9BIFI</name>
<dbReference type="SUPFAM" id="SSF50729">
    <property type="entry name" value="PH domain-like"/>
    <property type="match status" value="1"/>
</dbReference>
<dbReference type="PROSITE" id="PS50003">
    <property type="entry name" value="PH_DOMAIN"/>
    <property type="match status" value="1"/>
</dbReference>